<dbReference type="WBParaSite" id="PSAMB.scaffold9680size4732.g32644.t1">
    <property type="protein sequence ID" value="PSAMB.scaffold9680size4732.g32644.t1"/>
    <property type="gene ID" value="PSAMB.scaffold9680size4732.g32644"/>
</dbReference>
<dbReference type="InterPro" id="IPR002035">
    <property type="entry name" value="VWF_A"/>
</dbReference>
<sequence length="213" mass="22598">MILIDSTNGIGNYNNYLQQKAFISQILINSWTISPAQTEANPIAYDGRDPDFTVYGSFSYASLQQLQSAFIRVTSTFGPAQNMLSTGLRLATSAAVDGWRPGVPRVTLLFTSTSDVADVQAAQTYANYLKNDTNILIAIALGLNADPDVLLPLTSGKRFVFRSLSYGSLATNVTLANEINAAICMAPGNAAVGIQQHAAIAFAAGCILLLAAL</sequence>
<name>A0A914XN36_9BILA</name>
<organism evidence="2 3">
    <name type="scientific">Plectus sambesii</name>
    <dbReference type="NCBI Taxonomy" id="2011161"/>
    <lineage>
        <taxon>Eukaryota</taxon>
        <taxon>Metazoa</taxon>
        <taxon>Ecdysozoa</taxon>
        <taxon>Nematoda</taxon>
        <taxon>Chromadorea</taxon>
        <taxon>Plectida</taxon>
        <taxon>Plectina</taxon>
        <taxon>Plectoidea</taxon>
        <taxon>Plectidae</taxon>
        <taxon>Plectus</taxon>
    </lineage>
</organism>
<reference evidence="3" key="1">
    <citation type="submission" date="2022-11" db="UniProtKB">
        <authorList>
            <consortium name="WormBaseParasite"/>
        </authorList>
    </citation>
    <scope>IDENTIFICATION</scope>
</reference>
<dbReference type="AlphaFoldDB" id="A0A914XN36"/>
<evidence type="ECO:0000313" key="2">
    <source>
        <dbReference type="Proteomes" id="UP000887566"/>
    </source>
</evidence>
<dbReference type="PROSITE" id="PS50234">
    <property type="entry name" value="VWFA"/>
    <property type="match status" value="1"/>
</dbReference>
<dbReference type="Gene3D" id="3.40.50.410">
    <property type="entry name" value="von Willebrand factor, type A domain"/>
    <property type="match status" value="1"/>
</dbReference>
<dbReference type="InterPro" id="IPR036465">
    <property type="entry name" value="vWFA_dom_sf"/>
</dbReference>
<dbReference type="Proteomes" id="UP000887566">
    <property type="component" value="Unplaced"/>
</dbReference>
<dbReference type="SUPFAM" id="SSF53300">
    <property type="entry name" value="vWA-like"/>
    <property type="match status" value="1"/>
</dbReference>
<protein>
    <submittedName>
        <fullName evidence="3">VWFA domain-containing protein</fullName>
    </submittedName>
</protein>
<proteinExistence type="predicted"/>
<evidence type="ECO:0000313" key="3">
    <source>
        <dbReference type="WBParaSite" id="PSAMB.scaffold9680size4732.g32644.t1"/>
    </source>
</evidence>
<feature type="domain" description="VWFA" evidence="1">
    <location>
        <begin position="1"/>
        <end position="179"/>
    </location>
</feature>
<dbReference type="Pfam" id="PF00092">
    <property type="entry name" value="VWA"/>
    <property type="match status" value="1"/>
</dbReference>
<keyword evidence="2" id="KW-1185">Reference proteome</keyword>
<accession>A0A914XN36</accession>
<evidence type="ECO:0000259" key="1">
    <source>
        <dbReference type="PROSITE" id="PS50234"/>
    </source>
</evidence>